<feature type="transmembrane region" description="Helical" evidence="8">
    <location>
        <begin position="141"/>
        <end position="165"/>
    </location>
</feature>
<comment type="similarity">
    <text evidence="2">Belongs to the amino acid-polyamine-organocation (APC) superfamily. Spore germination protein (SGP) (TC 2.A.3.9) family.</text>
</comment>
<sequence length="369" mass="41398">MSKMQINGFQLFCTMVLFMFGTAIFLDLGSGAKQDAWIVTLISPIIGLLLFIVYLQLHKRYPQLTFTEYARKIWGKYIGSIIGYLYIIYFIYIASRVLRDFEELVISSVYNKTSIITIGICMMFVLIYTVNFGIEVFTRAACICFFVAVFTLVIIDILYIIGDLIHLDNVRPILAEGWKPVIKEIIPLNITVPYGELVIFSMIFPYLNKQTNLLKVGSMAVVFVGLFLTLNTLLLICILGTDVLSRSAFPALTAVSYINIAGFIQRIDTFIILLVVILAFIKIAAFFLCAVIGMNNLFKLKPNLISTYFAGSIIFLSSILIAPGYQSHLDEGLKIVPYLLHVPFQIVIPLLLLLTAFIRGRGKAKQGTG</sequence>
<organism evidence="9 10">
    <name type="scientific">Metabacillus idriensis</name>
    <dbReference type="NCBI Taxonomy" id="324768"/>
    <lineage>
        <taxon>Bacteria</taxon>
        <taxon>Bacillati</taxon>
        <taxon>Bacillota</taxon>
        <taxon>Bacilli</taxon>
        <taxon>Bacillales</taxon>
        <taxon>Bacillaceae</taxon>
        <taxon>Metabacillus</taxon>
    </lineage>
</organism>
<comment type="subcellular location">
    <subcellularLocation>
        <location evidence="1">Membrane</location>
        <topology evidence="1">Multi-pass membrane protein</topology>
    </subcellularLocation>
</comment>
<feature type="transmembrane region" description="Helical" evidence="8">
    <location>
        <begin position="270"/>
        <end position="293"/>
    </location>
</feature>
<dbReference type="NCBIfam" id="TIGR00912">
    <property type="entry name" value="2A0309"/>
    <property type="match status" value="1"/>
</dbReference>
<keyword evidence="6 8" id="KW-1133">Transmembrane helix</keyword>
<protein>
    <submittedName>
        <fullName evidence="9">GerAB/ArcD/ProY family transporter</fullName>
    </submittedName>
</protein>
<keyword evidence="4" id="KW-0309">Germination</keyword>
<dbReference type="InterPro" id="IPR004761">
    <property type="entry name" value="Spore_GerAB"/>
</dbReference>
<evidence type="ECO:0000256" key="5">
    <source>
        <dbReference type="ARBA" id="ARBA00022692"/>
    </source>
</evidence>
<feature type="transmembrane region" description="Helical" evidence="8">
    <location>
        <begin position="36"/>
        <end position="57"/>
    </location>
</feature>
<proteinExistence type="inferred from homology"/>
<dbReference type="EMBL" id="WKKF01000012">
    <property type="protein sequence ID" value="MRX56451.1"/>
    <property type="molecule type" value="Genomic_DNA"/>
</dbReference>
<feature type="transmembrane region" description="Helical" evidence="8">
    <location>
        <begin position="305"/>
        <end position="326"/>
    </location>
</feature>
<dbReference type="GO" id="GO:0016020">
    <property type="term" value="C:membrane"/>
    <property type="evidence" value="ECO:0007669"/>
    <property type="project" value="UniProtKB-SubCell"/>
</dbReference>
<feature type="transmembrane region" description="Helical" evidence="8">
    <location>
        <begin position="185"/>
        <end position="207"/>
    </location>
</feature>
<name>A0A6I2MIT4_9BACI</name>
<gene>
    <name evidence="9" type="ORF">GJU41_21045</name>
</gene>
<evidence type="ECO:0000256" key="1">
    <source>
        <dbReference type="ARBA" id="ARBA00004141"/>
    </source>
</evidence>
<evidence type="ECO:0000256" key="6">
    <source>
        <dbReference type="ARBA" id="ARBA00022989"/>
    </source>
</evidence>
<dbReference type="Gene3D" id="1.20.1740.10">
    <property type="entry name" value="Amino acid/polyamine transporter I"/>
    <property type="match status" value="1"/>
</dbReference>
<evidence type="ECO:0000313" key="9">
    <source>
        <dbReference type="EMBL" id="MRX56451.1"/>
    </source>
</evidence>
<dbReference type="AlphaFoldDB" id="A0A6I2MIT4"/>
<keyword evidence="10" id="KW-1185">Reference proteome</keyword>
<evidence type="ECO:0000256" key="7">
    <source>
        <dbReference type="ARBA" id="ARBA00023136"/>
    </source>
</evidence>
<dbReference type="PANTHER" id="PTHR34975:SF2">
    <property type="entry name" value="SPORE GERMINATION PROTEIN A2"/>
    <property type="match status" value="1"/>
</dbReference>
<feature type="transmembrane region" description="Helical" evidence="8">
    <location>
        <begin position="338"/>
        <end position="358"/>
    </location>
</feature>
<evidence type="ECO:0000256" key="4">
    <source>
        <dbReference type="ARBA" id="ARBA00022544"/>
    </source>
</evidence>
<keyword evidence="7 8" id="KW-0472">Membrane</keyword>
<feature type="transmembrane region" description="Helical" evidence="8">
    <location>
        <begin position="219"/>
        <end position="241"/>
    </location>
</feature>
<accession>A0A6I2MIT4</accession>
<dbReference type="Pfam" id="PF03845">
    <property type="entry name" value="Spore_permease"/>
    <property type="match status" value="1"/>
</dbReference>
<feature type="transmembrane region" description="Helical" evidence="8">
    <location>
        <begin position="12"/>
        <end position="30"/>
    </location>
</feature>
<feature type="transmembrane region" description="Helical" evidence="8">
    <location>
        <begin position="115"/>
        <end position="134"/>
    </location>
</feature>
<comment type="caution">
    <text evidence="9">The sequence shown here is derived from an EMBL/GenBank/DDBJ whole genome shotgun (WGS) entry which is preliminary data.</text>
</comment>
<dbReference type="Proteomes" id="UP000441585">
    <property type="component" value="Unassembled WGS sequence"/>
</dbReference>
<evidence type="ECO:0000313" key="10">
    <source>
        <dbReference type="Proteomes" id="UP000441585"/>
    </source>
</evidence>
<keyword evidence="3" id="KW-0813">Transport</keyword>
<reference evidence="9 10" key="1">
    <citation type="submission" date="2019-11" db="EMBL/GenBank/DDBJ databases">
        <title>Bacillus idriensis genome.</title>
        <authorList>
            <person name="Konopka E.N."/>
            <person name="Newman J.D."/>
        </authorList>
    </citation>
    <scope>NUCLEOTIDE SEQUENCE [LARGE SCALE GENOMIC DNA]</scope>
    <source>
        <strain evidence="9 10">DSM 19097</strain>
    </source>
</reference>
<evidence type="ECO:0000256" key="8">
    <source>
        <dbReference type="SAM" id="Phobius"/>
    </source>
</evidence>
<evidence type="ECO:0000256" key="3">
    <source>
        <dbReference type="ARBA" id="ARBA00022448"/>
    </source>
</evidence>
<dbReference type="PANTHER" id="PTHR34975">
    <property type="entry name" value="SPORE GERMINATION PROTEIN A2"/>
    <property type="match status" value="1"/>
</dbReference>
<dbReference type="GO" id="GO:0009847">
    <property type="term" value="P:spore germination"/>
    <property type="evidence" value="ECO:0007669"/>
    <property type="project" value="InterPro"/>
</dbReference>
<feature type="transmembrane region" description="Helical" evidence="8">
    <location>
        <begin position="77"/>
        <end position="95"/>
    </location>
</feature>
<evidence type="ECO:0000256" key="2">
    <source>
        <dbReference type="ARBA" id="ARBA00007998"/>
    </source>
</evidence>
<keyword evidence="5 8" id="KW-0812">Transmembrane</keyword>